<gene>
    <name evidence="2" type="ORF">MES5069_310064</name>
</gene>
<feature type="region of interest" description="Disordered" evidence="1">
    <location>
        <begin position="37"/>
        <end position="57"/>
    </location>
</feature>
<dbReference type="EMBL" id="CAKXZT010000126">
    <property type="protein sequence ID" value="CAH2402328.1"/>
    <property type="molecule type" value="Genomic_DNA"/>
</dbReference>
<dbReference type="Proteomes" id="UP001153050">
    <property type="component" value="Unassembled WGS sequence"/>
</dbReference>
<organism evidence="2 3">
    <name type="scientific">Mesorhizobium escarrei</name>
    <dbReference type="NCBI Taxonomy" id="666018"/>
    <lineage>
        <taxon>Bacteria</taxon>
        <taxon>Pseudomonadati</taxon>
        <taxon>Pseudomonadota</taxon>
        <taxon>Alphaproteobacteria</taxon>
        <taxon>Hyphomicrobiales</taxon>
        <taxon>Phyllobacteriaceae</taxon>
        <taxon>Mesorhizobium</taxon>
    </lineage>
</organism>
<accession>A0ABM9DZV0</accession>
<reference evidence="2 3" key="1">
    <citation type="submission" date="2022-03" db="EMBL/GenBank/DDBJ databases">
        <authorList>
            <person name="Brunel B."/>
        </authorList>
    </citation>
    <scope>NUCLEOTIDE SEQUENCE [LARGE SCALE GENOMIC DNA]</scope>
    <source>
        <strain evidence="2">STM5069sample</strain>
    </source>
</reference>
<comment type="caution">
    <text evidence="2">The sequence shown here is derived from an EMBL/GenBank/DDBJ whole genome shotgun (WGS) entry which is preliminary data.</text>
</comment>
<evidence type="ECO:0000313" key="3">
    <source>
        <dbReference type="Proteomes" id="UP001153050"/>
    </source>
</evidence>
<evidence type="ECO:0000313" key="2">
    <source>
        <dbReference type="EMBL" id="CAH2402328.1"/>
    </source>
</evidence>
<protein>
    <submittedName>
        <fullName evidence="2">Uncharacterized protein</fullName>
    </submittedName>
</protein>
<sequence length="141" mass="15218">MSGSPASNVFSGVGRLSCRSGYRRGSSQWPFLSVTATSSWSSVPPSGDGEATPTAKIRRSSHPFPRLFFDQTRSWADASHPNNPSPELALSHLLTRPPQRYSGGSVYTTQDRELGAIVVRGCSGVTNCVTKSAKRPIFSWS</sequence>
<keyword evidence="3" id="KW-1185">Reference proteome</keyword>
<proteinExistence type="predicted"/>
<name>A0ABM9DZV0_9HYPH</name>
<evidence type="ECO:0000256" key="1">
    <source>
        <dbReference type="SAM" id="MobiDB-lite"/>
    </source>
</evidence>